<dbReference type="InterPro" id="IPR058361">
    <property type="entry name" value="DUF8048"/>
</dbReference>
<reference evidence="2 3" key="1">
    <citation type="submission" date="2014-01" db="EMBL/GenBank/DDBJ databases">
        <authorList>
            <consortium name="DOE Joint Genome Institute"/>
            <person name="Anderson I."/>
            <person name="Huntemann M."/>
            <person name="Han J."/>
            <person name="Chen A."/>
            <person name="Kyrpides N."/>
            <person name="Mavromatis K."/>
            <person name="Markowitz V."/>
            <person name="Palaniappan K."/>
            <person name="Ivanova N."/>
            <person name="Schaumberg A."/>
            <person name="Pati A."/>
            <person name="Liolios K."/>
            <person name="Nordberg H.P."/>
            <person name="Cantor M.N."/>
            <person name="Hua S.X."/>
            <person name="Woyke T."/>
        </authorList>
    </citation>
    <scope>NUCLEOTIDE SEQUENCE [LARGE SCALE GENOMIC DNA]</scope>
    <source>
        <strain evidence="2 3">XH-48</strain>
    </source>
</reference>
<dbReference type="Proteomes" id="UP000019024">
    <property type="component" value="Chromosome"/>
</dbReference>
<dbReference type="OrthoDB" id="235313at2157"/>
<dbReference type="RefSeq" id="WP_049951783.1">
    <property type="nucleotide sequence ID" value="NZ_CP007055.1"/>
</dbReference>
<dbReference type="eggNOG" id="arCOG06309">
    <property type="taxonomic scope" value="Archaea"/>
</dbReference>
<gene>
    <name evidence="2" type="ORF">HALLA_06655</name>
</gene>
<dbReference type="STRING" id="797299.HALLA_06655"/>
<feature type="domain" description="DUF8048" evidence="1">
    <location>
        <begin position="4"/>
        <end position="116"/>
    </location>
</feature>
<sequence length="131" mass="14802">MAGPIEGQMLVLAAAKASVSPTRLPILVARAQQELEATLERYRREYEVVFEDDTRCAFLVERGFWDEIGDRFDWNHREAAAVERAHEEQLQRIGRREDRVEEFEAALEIRDPLIVATTAVESGAESNGSGD</sequence>
<dbReference type="GeneID" id="25144173"/>
<keyword evidence="3" id="KW-1185">Reference proteome</keyword>
<dbReference type="EMBL" id="CP007055">
    <property type="protein sequence ID" value="AHF98574.1"/>
    <property type="molecule type" value="Genomic_DNA"/>
</dbReference>
<proteinExistence type="predicted"/>
<dbReference type="AlphaFoldDB" id="W0JN27"/>
<organism evidence="2 3">
    <name type="scientific">Halostagnicola larsenii XH-48</name>
    <dbReference type="NCBI Taxonomy" id="797299"/>
    <lineage>
        <taxon>Archaea</taxon>
        <taxon>Methanobacteriati</taxon>
        <taxon>Methanobacteriota</taxon>
        <taxon>Stenosarchaea group</taxon>
        <taxon>Halobacteria</taxon>
        <taxon>Halobacteriales</taxon>
        <taxon>Natrialbaceae</taxon>
        <taxon>Halostagnicola</taxon>
    </lineage>
</organism>
<evidence type="ECO:0000313" key="3">
    <source>
        <dbReference type="Proteomes" id="UP000019024"/>
    </source>
</evidence>
<accession>W0JN27</accession>
<evidence type="ECO:0000259" key="1">
    <source>
        <dbReference type="Pfam" id="PF26222"/>
    </source>
</evidence>
<protein>
    <recommendedName>
        <fullName evidence="1">DUF8048 domain-containing protein</fullName>
    </recommendedName>
</protein>
<evidence type="ECO:0000313" key="2">
    <source>
        <dbReference type="EMBL" id="AHF98574.1"/>
    </source>
</evidence>
<dbReference type="HOGENOM" id="CLU_149761_0_0_2"/>
<name>W0JN27_9EURY</name>
<dbReference type="Pfam" id="PF26222">
    <property type="entry name" value="DUF8048"/>
    <property type="match status" value="1"/>
</dbReference>
<dbReference type="KEGG" id="hlr:HALLA_06655"/>